<dbReference type="Gene3D" id="2.10.230.10">
    <property type="entry name" value="Heat shock protein DnaJ, cysteine-rich domain"/>
    <property type="match status" value="1"/>
</dbReference>
<dbReference type="PANTHER" id="PTHR43096">
    <property type="entry name" value="DNAJ HOMOLOG 1, MITOCHONDRIAL-RELATED"/>
    <property type="match status" value="1"/>
</dbReference>
<dbReference type="GO" id="GO:0008270">
    <property type="term" value="F:zinc ion binding"/>
    <property type="evidence" value="ECO:0007669"/>
    <property type="project" value="UniProtKB-KW"/>
</dbReference>
<dbReference type="InterPro" id="IPR036869">
    <property type="entry name" value="J_dom_sf"/>
</dbReference>
<dbReference type="InterPro" id="IPR002939">
    <property type="entry name" value="DnaJ_C"/>
</dbReference>
<evidence type="ECO:0000256" key="7">
    <source>
        <dbReference type="ARBA" id="ARBA00023016"/>
    </source>
</evidence>
<dbReference type="GO" id="GO:0042026">
    <property type="term" value="P:protein refolding"/>
    <property type="evidence" value="ECO:0007669"/>
    <property type="project" value="TreeGrafter"/>
</dbReference>
<dbReference type="GO" id="GO:0005737">
    <property type="term" value="C:cytoplasm"/>
    <property type="evidence" value="ECO:0007669"/>
    <property type="project" value="TreeGrafter"/>
</dbReference>
<dbReference type="STRING" id="1801764.A2903_02290"/>
<keyword evidence="2" id="KW-0235">DNA replication</keyword>
<name>A0A1F6WQD0_9BACT</name>
<sequence length="293" mass="31995">MSKDYYKILGVNKGASESEIKTAFRKMAHQYHPDKNKGDDIKFKEINEAYQTLSDANKRAQYDRFGSEGAQGFGGGNGYTQQGGFGGFDFSGFQNGGNVEFDMGDLGDIFGDFFGGQSRKNTGYGGRQQKKGRDLVTQIDVQLSELIMGAEKNIRIKVASLCESCTGSGNQKGEKEENCDSCKGSGKITRIRNTILGSFQEVTYCDKCEGEGKIVKKKCTTCNGIGSVQKEKELKITIPAGSNNGDSLKLPGGGEYVKKGSTGDLFIKLNLVFPRKLTDKQKQLLEELKQQGL</sequence>
<protein>
    <recommendedName>
        <fullName evidence="10">Chaperone protein DnaJ</fullName>
    </recommendedName>
</protein>
<keyword evidence="8" id="KW-0143">Chaperone</keyword>
<evidence type="ECO:0000256" key="8">
    <source>
        <dbReference type="ARBA" id="ARBA00023186"/>
    </source>
</evidence>
<dbReference type="Pfam" id="PF00684">
    <property type="entry name" value="DnaJ_CXXCXGXG"/>
    <property type="match status" value="1"/>
</dbReference>
<dbReference type="InterPro" id="IPR036410">
    <property type="entry name" value="HSP_DnaJ_Cys-rich_dom_sf"/>
</dbReference>
<dbReference type="SUPFAM" id="SSF57938">
    <property type="entry name" value="DnaJ/Hsp40 cysteine-rich domain"/>
    <property type="match status" value="1"/>
</dbReference>
<dbReference type="FunFam" id="2.10.230.10:FF:000002">
    <property type="entry name" value="Molecular chaperone DnaJ"/>
    <property type="match status" value="1"/>
</dbReference>
<dbReference type="InterPro" id="IPR001305">
    <property type="entry name" value="HSP_DnaJ_Cys-rich_dom"/>
</dbReference>
<dbReference type="InterPro" id="IPR001623">
    <property type="entry name" value="DnaJ_domain"/>
</dbReference>
<proteinExistence type="inferred from homology"/>
<keyword evidence="5 11" id="KW-0863">Zinc-finger</keyword>
<evidence type="ECO:0000256" key="2">
    <source>
        <dbReference type="ARBA" id="ARBA00022705"/>
    </source>
</evidence>
<evidence type="ECO:0000313" key="14">
    <source>
        <dbReference type="EMBL" id="OGI84066.1"/>
    </source>
</evidence>
<comment type="caution">
    <text evidence="14">The sequence shown here is derived from an EMBL/GenBank/DDBJ whole genome shotgun (WGS) entry which is preliminary data.</text>
</comment>
<dbReference type="Pfam" id="PF00226">
    <property type="entry name" value="DnaJ"/>
    <property type="match status" value="1"/>
</dbReference>
<dbReference type="InterPro" id="IPR008971">
    <property type="entry name" value="HSP40/DnaJ_pept-bd"/>
</dbReference>
<evidence type="ECO:0000256" key="11">
    <source>
        <dbReference type="PROSITE-ProRule" id="PRU00546"/>
    </source>
</evidence>
<dbReference type="GO" id="GO:0031072">
    <property type="term" value="F:heat shock protein binding"/>
    <property type="evidence" value="ECO:0007669"/>
    <property type="project" value="InterPro"/>
</dbReference>
<evidence type="ECO:0000313" key="15">
    <source>
        <dbReference type="Proteomes" id="UP000178184"/>
    </source>
</evidence>
<evidence type="ECO:0000256" key="6">
    <source>
        <dbReference type="ARBA" id="ARBA00022833"/>
    </source>
</evidence>
<keyword evidence="4" id="KW-0677">Repeat</keyword>
<evidence type="ECO:0000256" key="9">
    <source>
        <dbReference type="ARBA" id="ARBA00061004"/>
    </source>
</evidence>
<dbReference type="PROSITE" id="PS51188">
    <property type="entry name" value="ZF_CR"/>
    <property type="match status" value="1"/>
</dbReference>
<dbReference type="Proteomes" id="UP000178184">
    <property type="component" value="Unassembled WGS sequence"/>
</dbReference>
<dbReference type="Gene3D" id="2.60.260.20">
    <property type="entry name" value="Urease metallochaperone UreE, N-terminal domain"/>
    <property type="match status" value="1"/>
</dbReference>
<accession>A0A1F6WQD0</accession>
<dbReference type="PROSITE" id="PS00636">
    <property type="entry name" value="DNAJ_1"/>
    <property type="match status" value="1"/>
</dbReference>
<dbReference type="GO" id="GO:0006260">
    <property type="term" value="P:DNA replication"/>
    <property type="evidence" value="ECO:0007669"/>
    <property type="project" value="UniProtKB-KW"/>
</dbReference>
<comment type="similarity">
    <text evidence="9">Belongs to the DnaJ family.</text>
</comment>
<evidence type="ECO:0000259" key="12">
    <source>
        <dbReference type="PROSITE" id="PS50076"/>
    </source>
</evidence>
<evidence type="ECO:0000259" key="13">
    <source>
        <dbReference type="PROSITE" id="PS51188"/>
    </source>
</evidence>
<dbReference type="InterPro" id="IPR018253">
    <property type="entry name" value="DnaJ_domain_CS"/>
</dbReference>
<keyword evidence="3 11" id="KW-0479">Metal-binding</keyword>
<feature type="zinc finger region" description="CR-type" evidence="11">
    <location>
        <begin position="149"/>
        <end position="231"/>
    </location>
</feature>
<dbReference type="Pfam" id="PF01556">
    <property type="entry name" value="DnaJ_C"/>
    <property type="match status" value="1"/>
</dbReference>
<gene>
    <name evidence="14" type="ORF">A2903_02290</name>
</gene>
<dbReference type="SMART" id="SM00271">
    <property type="entry name" value="DnaJ"/>
    <property type="match status" value="1"/>
</dbReference>
<keyword evidence="1" id="KW-0963">Cytoplasm</keyword>
<keyword evidence="7" id="KW-0346">Stress response</keyword>
<dbReference type="CDD" id="cd10719">
    <property type="entry name" value="DnaJ_zf"/>
    <property type="match status" value="1"/>
</dbReference>
<keyword evidence="6 11" id="KW-0862">Zinc</keyword>
<dbReference type="PRINTS" id="PR00625">
    <property type="entry name" value="JDOMAIN"/>
</dbReference>
<evidence type="ECO:0000256" key="5">
    <source>
        <dbReference type="ARBA" id="ARBA00022771"/>
    </source>
</evidence>
<evidence type="ECO:0000256" key="4">
    <source>
        <dbReference type="ARBA" id="ARBA00022737"/>
    </source>
</evidence>
<dbReference type="CDD" id="cd06257">
    <property type="entry name" value="DnaJ"/>
    <property type="match status" value="1"/>
</dbReference>
<feature type="domain" description="J" evidence="12">
    <location>
        <begin position="4"/>
        <end position="66"/>
    </location>
</feature>
<evidence type="ECO:0000256" key="3">
    <source>
        <dbReference type="ARBA" id="ARBA00022723"/>
    </source>
</evidence>
<evidence type="ECO:0000256" key="1">
    <source>
        <dbReference type="ARBA" id="ARBA00022490"/>
    </source>
</evidence>
<dbReference type="AlphaFoldDB" id="A0A1F6WQD0"/>
<dbReference type="Gene3D" id="1.10.287.110">
    <property type="entry name" value="DnaJ domain"/>
    <property type="match status" value="1"/>
</dbReference>
<organism evidence="14 15">
    <name type="scientific">Candidatus Nomurabacteria bacterium RIFCSPLOWO2_01_FULL_33_17</name>
    <dbReference type="NCBI Taxonomy" id="1801764"/>
    <lineage>
        <taxon>Bacteria</taxon>
        <taxon>Candidatus Nomuraibacteriota</taxon>
    </lineage>
</organism>
<dbReference type="SUPFAM" id="SSF49493">
    <property type="entry name" value="HSP40/DnaJ peptide-binding domain"/>
    <property type="match status" value="1"/>
</dbReference>
<feature type="domain" description="CR-type" evidence="13">
    <location>
        <begin position="149"/>
        <end position="231"/>
    </location>
</feature>
<dbReference type="SUPFAM" id="SSF46565">
    <property type="entry name" value="Chaperone J-domain"/>
    <property type="match status" value="1"/>
</dbReference>
<evidence type="ECO:0000256" key="10">
    <source>
        <dbReference type="ARBA" id="ARBA00067609"/>
    </source>
</evidence>
<dbReference type="EMBL" id="MFUO01000011">
    <property type="protein sequence ID" value="OGI84066.1"/>
    <property type="molecule type" value="Genomic_DNA"/>
</dbReference>
<reference evidence="14 15" key="1">
    <citation type="journal article" date="2016" name="Nat. Commun.">
        <title>Thousands of microbial genomes shed light on interconnected biogeochemical processes in an aquifer system.</title>
        <authorList>
            <person name="Anantharaman K."/>
            <person name="Brown C.T."/>
            <person name="Hug L.A."/>
            <person name="Sharon I."/>
            <person name="Castelle C.J."/>
            <person name="Probst A.J."/>
            <person name="Thomas B.C."/>
            <person name="Singh A."/>
            <person name="Wilkins M.J."/>
            <person name="Karaoz U."/>
            <person name="Brodie E.L."/>
            <person name="Williams K.H."/>
            <person name="Hubbard S.S."/>
            <person name="Banfield J.F."/>
        </authorList>
    </citation>
    <scope>NUCLEOTIDE SEQUENCE [LARGE SCALE GENOMIC DNA]</scope>
</reference>
<dbReference type="PROSITE" id="PS50076">
    <property type="entry name" value="DNAJ_2"/>
    <property type="match status" value="1"/>
</dbReference>
<dbReference type="GO" id="GO:0051082">
    <property type="term" value="F:unfolded protein binding"/>
    <property type="evidence" value="ECO:0007669"/>
    <property type="project" value="InterPro"/>
</dbReference>
<dbReference type="PANTHER" id="PTHR43096:SF48">
    <property type="entry name" value="CHAPERONE PROTEIN DNAJ"/>
    <property type="match status" value="1"/>
</dbReference>